<dbReference type="AlphaFoldDB" id="A0A841BE56"/>
<keyword evidence="1" id="KW-0732">Signal</keyword>
<dbReference type="Proteomes" id="UP000580861">
    <property type="component" value="Unassembled WGS sequence"/>
</dbReference>
<dbReference type="RefSeq" id="WP_184903892.1">
    <property type="nucleotide sequence ID" value="NZ_JACHMX010000001.1"/>
</dbReference>
<keyword evidence="3" id="KW-1185">Reference proteome</keyword>
<name>A0A841BE56_9PSEU</name>
<proteinExistence type="predicted"/>
<evidence type="ECO:0000313" key="3">
    <source>
        <dbReference type="Proteomes" id="UP000580861"/>
    </source>
</evidence>
<reference evidence="2 3" key="1">
    <citation type="submission" date="2020-08" db="EMBL/GenBank/DDBJ databases">
        <title>Sequencing the genomes of 1000 actinobacteria strains.</title>
        <authorList>
            <person name="Klenk H.-P."/>
        </authorList>
    </citation>
    <scope>NUCLEOTIDE SEQUENCE [LARGE SCALE GENOMIC DNA]</scope>
    <source>
        <strain evidence="2 3">DSM 45272</strain>
    </source>
</reference>
<accession>A0A841BE56</accession>
<dbReference type="EMBL" id="JACHMX010000001">
    <property type="protein sequence ID" value="MBB5857627.1"/>
    <property type="molecule type" value="Genomic_DNA"/>
</dbReference>
<evidence type="ECO:0000256" key="1">
    <source>
        <dbReference type="SAM" id="SignalP"/>
    </source>
</evidence>
<comment type="caution">
    <text evidence="2">The sequence shown here is derived from an EMBL/GenBank/DDBJ whole genome shotgun (WGS) entry which is preliminary data.</text>
</comment>
<organism evidence="2 3">
    <name type="scientific">Amycolatopsis umgeniensis</name>
    <dbReference type="NCBI Taxonomy" id="336628"/>
    <lineage>
        <taxon>Bacteria</taxon>
        <taxon>Bacillati</taxon>
        <taxon>Actinomycetota</taxon>
        <taxon>Actinomycetes</taxon>
        <taxon>Pseudonocardiales</taxon>
        <taxon>Pseudonocardiaceae</taxon>
        <taxon>Amycolatopsis</taxon>
    </lineage>
</organism>
<evidence type="ECO:0000313" key="2">
    <source>
        <dbReference type="EMBL" id="MBB5857627.1"/>
    </source>
</evidence>
<sequence length="201" mass="21863">MLKKACITVLALGLILAGVADAAPSESNPISGPYLTRTKVSTSQHSQALLGSAYTGAVNSNDEIRDMCYVVGDSWNGSTMWDLVYNKATGVAGFVSETEIRDDLQVYNCYSSDQGGYKGNYYRTHTKLSTSIHSQALLGSTYVGMAQPTDILLDLCYVTGDEWRGTRFWNLVYNRATGVAGFISISEIDNPNQGFECYSNS</sequence>
<gene>
    <name evidence="2" type="ORF">HDA45_007714</name>
</gene>
<feature type="chain" id="PRO_5032972349" evidence="1">
    <location>
        <begin position="23"/>
        <end position="201"/>
    </location>
</feature>
<protein>
    <submittedName>
        <fullName evidence="2">Uncharacterized protein</fullName>
    </submittedName>
</protein>
<feature type="signal peptide" evidence="1">
    <location>
        <begin position="1"/>
        <end position="22"/>
    </location>
</feature>